<dbReference type="eggNOG" id="COG0822">
    <property type="taxonomic scope" value="Bacteria"/>
</dbReference>
<protein>
    <submittedName>
        <fullName evidence="2">FeS assembly protein</fullName>
    </submittedName>
</protein>
<dbReference type="SUPFAM" id="SSF82649">
    <property type="entry name" value="SufE/NifU"/>
    <property type="match status" value="1"/>
</dbReference>
<dbReference type="PATRIC" id="fig|1276257.3.peg.640"/>
<proteinExistence type="predicted"/>
<dbReference type="GO" id="GO:0051536">
    <property type="term" value="F:iron-sulfur cluster binding"/>
    <property type="evidence" value="ECO:0007669"/>
    <property type="project" value="InterPro"/>
</dbReference>
<dbReference type="GO" id="GO:0005506">
    <property type="term" value="F:iron ion binding"/>
    <property type="evidence" value="ECO:0007669"/>
    <property type="project" value="InterPro"/>
</dbReference>
<reference evidence="2 3" key="1">
    <citation type="journal article" date="2014" name="Genome Biol. Evol.">
        <title>Molecular evolution of the substrate utilization strategies and putative virulence factors in mosquito-associated Spiroplasma species.</title>
        <authorList>
            <person name="Chang T.H."/>
            <person name="Lo W.S."/>
            <person name="Ku C."/>
            <person name="Chen L.L."/>
            <person name="Kuo C.H."/>
        </authorList>
    </citation>
    <scope>NUCLEOTIDE SEQUENCE [LARGE SCALE GENOMIC DNA]</scope>
    <source>
        <strain evidence="2">Ar-1343</strain>
    </source>
</reference>
<organism evidence="2 3">
    <name type="scientific">Spiroplasma sabaudiense Ar-1343</name>
    <dbReference type="NCBI Taxonomy" id="1276257"/>
    <lineage>
        <taxon>Bacteria</taxon>
        <taxon>Bacillati</taxon>
        <taxon>Mycoplasmatota</taxon>
        <taxon>Mollicutes</taxon>
        <taxon>Entomoplasmatales</taxon>
        <taxon>Spiroplasmataceae</taxon>
        <taxon>Spiroplasma</taxon>
    </lineage>
</organism>
<dbReference type="Gene3D" id="3.90.1010.10">
    <property type="match status" value="1"/>
</dbReference>
<evidence type="ECO:0000259" key="1">
    <source>
        <dbReference type="Pfam" id="PF01592"/>
    </source>
</evidence>
<dbReference type="KEGG" id="ssab:SSABA_v1c06300"/>
<name>W6AAE5_9MOLU</name>
<evidence type="ECO:0000313" key="3">
    <source>
        <dbReference type="Proteomes" id="UP000019265"/>
    </source>
</evidence>
<sequence>MYDKNDKIMMRQIIMQHFLEPDHKGLVNDLAAIQELQSSSTCSDEITLEVLFDKNIISFVKWSGTSCAISSASTDILAEQLHNQTLDKGLEILTNYYNLISNQSYSEESLEELIAFVNVGKQGNRVACALLGANGLKNLISKQKELNHETFKTN</sequence>
<dbReference type="STRING" id="1276257.SSABA_v1c06300"/>
<feature type="domain" description="NIF system FeS cluster assembly NifU N-terminal" evidence="1">
    <location>
        <begin position="11"/>
        <end position="92"/>
    </location>
</feature>
<keyword evidence="3" id="KW-1185">Reference proteome</keyword>
<dbReference type="Pfam" id="PF01592">
    <property type="entry name" value="NifU_N"/>
    <property type="match status" value="1"/>
</dbReference>
<accession>W6AAE5</accession>
<dbReference type="EMBL" id="CP006934">
    <property type="protein sequence ID" value="AHI54032.1"/>
    <property type="molecule type" value="Genomic_DNA"/>
</dbReference>
<dbReference type="Proteomes" id="UP000019265">
    <property type="component" value="Chromosome"/>
</dbReference>
<evidence type="ECO:0000313" key="2">
    <source>
        <dbReference type="EMBL" id="AHI54032.1"/>
    </source>
</evidence>
<dbReference type="GO" id="GO:0016226">
    <property type="term" value="P:iron-sulfur cluster assembly"/>
    <property type="evidence" value="ECO:0007669"/>
    <property type="project" value="InterPro"/>
</dbReference>
<dbReference type="RefSeq" id="WP_025251171.1">
    <property type="nucleotide sequence ID" value="NZ_CP006934.1"/>
</dbReference>
<dbReference type="CDD" id="cd06664">
    <property type="entry name" value="IscU_like"/>
    <property type="match status" value="1"/>
</dbReference>
<dbReference type="OrthoDB" id="9804157at2"/>
<dbReference type="InterPro" id="IPR002871">
    <property type="entry name" value="NIF_FeS_clus_asmbl_NifU_N"/>
</dbReference>
<gene>
    <name evidence="2" type="primary">sufU</name>
    <name evidence="2" type="ORF">SSABA_v1c06300</name>
</gene>
<dbReference type="AlphaFoldDB" id="W6AAE5"/>
<dbReference type="HOGENOM" id="CLU_079283_4_1_14"/>